<dbReference type="SUPFAM" id="SSF51556">
    <property type="entry name" value="Metallo-dependent hydrolases"/>
    <property type="match status" value="1"/>
</dbReference>
<dbReference type="FunFam" id="3.20.20.140:FF:000005">
    <property type="entry name" value="TatD family hydrolase"/>
    <property type="match status" value="1"/>
</dbReference>
<dbReference type="AlphaFoldDB" id="A0AAE4VKA2"/>
<keyword evidence="6" id="KW-1185">Reference proteome</keyword>
<keyword evidence="2 4" id="KW-0479">Metal-binding</keyword>
<feature type="binding site" evidence="4">
    <location>
        <position position="199"/>
    </location>
    <ligand>
        <name>a divalent metal cation</name>
        <dbReference type="ChEBI" id="CHEBI:60240"/>
        <label>2</label>
    </ligand>
</feature>
<dbReference type="RefSeq" id="WP_322498969.1">
    <property type="nucleotide sequence ID" value="NZ_JARGYU010000003.1"/>
</dbReference>
<dbReference type="GO" id="GO:0004536">
    <property type="term" value="F:DNA nuclease activity"/>
    <property type="evidence" value="ECO:0007669"/>
    <property type="project" value="InterPro"/>
</dbReference>
<evidence type="ECO:0000256" key="4">
    <source>
        <dbReference type="PIRSR" id="PIRSR005902-1"/>
    </source>
</evidence>
<dbReference type="PANTHER" id="PTHR46124">
    <property type="entry name" value="D-AMINOACYL-TRNA DEACYLASE"/>
    <property type="match status" value="1"/>
</dbReference>
<protein>
    <submittedName>
        <fullName evidence="5">TatD family deoxyribonuclease</fullName>
    </submittedName>
</protein>
<reference evidence="5" key="1">
    <citation type="submission" date="2023-02" db="EMBL/GenBank/DDBJ databases">
        <title>Host association and intracellularity evolved multiple times independently in the Rickettsiales.</title>
        <authorList>
            <person name="Castelli M."/>
            <person name="Nardi T."/>
            <person name="Gammuto L."/>
            <person name="Bellinzona G."/>
            <person name="Sabaneyeva E."/>
            <person name="Potekhin A."/>
            <person name="Serra V."/>
            <person name="Petroni G."/>
            <person name="Sassera D."/>
        </authorList>
    </citation>
    <scope>NUCLEOTIDE SEQUENCE</scope>
    <source>
        <strain evidence="5">USBL-36I1</strain>
    </source>
</reference>
<dbReference type="Gene3D" id="3.20.20.140">
    <property type="entry name" value="Metal-dependent hydrolases"/>
    <property type="match status" value="1"/>
</dbReference>
<dbReference type="PROSITE" id="PS01090">
    <property type="entry name" value="TATD_2"/>
    <property type="match status" value="1"/>
</dbReference>
<dbReference type="Pfam" id="PF01026">
    <property type="entry name" value="TatD_DNase"/>
    <property type="match status" value="1"/>
</dbReference>
<organism evidence="5 6">
    <name type="scientific">Lyticum sinuosum</name>
    <dbReference type="NCBI Taxonomy" id="1332059"/>
    <lineage>
        <taxon>Bacteria</taxon>
        <taxon>Pseudomonadati</taxon>
        <taxon>Pseudomonadota</taxon>
        <taxon>Alphaproteobacteria</taxon>
        <taxon>Rickettsiales</taxon>
        <taxon>Lyticum</taxon>
    </lineage>
</organism>
<evidence type="ECO:0000313" key="5">
    <source>
        <dbReference type="EMBL" id="MDZ5761545.1"/>
    </source>
</evidence>
<dbReference type="PROSITE" id="PS01137">
    <property type="entry name" value="TATD_1"/>
    <property type="match status" value="1"/>
</dbReference>
<dbReference type="InterPro" id="IPR018228">
    <property type="entry name" value="DNase_TatD-rel_CS"/>
</dbReference>
<comment type="similarity">
    <text evidence="1">Belongs to the metallo-dependent hydrolases superfamily. TatD-type hydrolase family.</text>
</comment>
<dbReference type="PIRSF" id="PIRSF005902">
    <property type="entry name" value="DNase_TatD"/>
    <property type="match status" value="1"/>
</dbReference>
<feature type="binding site" evidence="4">
    <location>
        <position position="173"/>
    </location>
    <ligand>
        <name>a divalent metal cation</name>
        <dbReference type="ChEBI" id="CHEBI:60240"/>
        <label>2</label>
    </ligand>
</feature>
<dbReference type="CDD" id="cd01310">
    <property type="entry name" value="TatD_DNAse"/>
    <property type="match status" value="1"/>
</dbReference>
<evidence type="ECO:0000256" key="2">
    <source>
        <dbReference type="ARBA" id="ARBA00022723"/>
    </source>
</evidence>
<evidence type="ECO:0000313" key="6">
    <source>
        <dbReference type="Proteomes" id="UP001289135"/>
    </source>
</evidence>
<dbReference type="GO" id="GO:0016788">
    <property type="term" value="F:hydrolase activity, acting on ester bonds"/>
    <property type="evidence" value="ECO:0007669"/>
    <property type="project" value="InterPro"/>
</dbReference>
<feature type="binding site" evidence="4">
    <location>
        <position position="249"/>
    </location>
    <ligand>
        <name>a divalent metal cation</name>
        <dbReference type="ChEBI" id="CHEBI:60240"/>
        <label>1</label>
    </ligand>
</feature>
<sequence>MIDTHCHLDLIQKQESIKDILLRSSQSNVFAMQTISTRISEINKILDLIKKYDLSQELNNINPLLNGIQNTTDNTYSYNNCNNITKSSNKSNIYNKIRIFGSVGLHPLYVHEEKIPTVDDIIKLTDNKNIIGIGETGLDYYRCTNSESIALQHASFEAHIIAAQETGLPIIVHTRDAEDDTISIIKKYIKTKKFSGVIHCFTGSEILAREMIDIGFGISASGIVTFKNAKEIQKIFTMIPLDSILLETDSPYLAPIPYRGKNNEPSYIKEIALFLANLRQISFDDICNVTTSNFYRIFSTALKIDD</sequence>
<evidence type="ECO:0000256" key="1">
    <source>
        <dbReference type="ARBA" id="ARBA00009275"/>
    </source>
</evidence>
<dbReference type="EMBL" id="JARGYU010000003">
    <property type="protein sequence ID" value="MDZ5761545.1"/>
    <property type="molecule type" value="Genomic_DNA"/>
</dbReference>
<dbReference type="PANTHER" id="PTHR46124:SF2">
    <property type="entry name" value="D-AMINOACYL-TRNA DEACYLASE"/>
    <property type="match status" value="1"/>
</dbReference>
<dbReference type="InterPro" id="IPR015991">
    <property type="entry name" value="TatD/YcfH-like"/>
</dbReference>
<proteinExistence type="inferred from homology"/>
<comment type="caution">
    <text evidence="5">The sequence shown here is derived from an EMBL/GenBank/DDBJ whole genome shotgun (WGS) entry which is preliminary data.</text>
</comment>
<dbReference type="Proteomes" id="UP001289135">
    <property type="component" value="Unassembled WGS sequence"/>
</dbReference>
<dbReference type="GO" id="GO:0046872">
    <property type="term" value="F:metal ion binding"/>
    <property type="evidence" value="ECO:0007669"/>
    <property type="project" value="UniProtKB-KW"/>
</dbReference>
<accession>A0AAE4VKA2</accession>
<evidence type="ECO:0000256" key="3">
    <source>
        <dbReference type="ARBA" id="ARBA00022801"/>
    </source>
</evidence>
<feature type="binding site" evidence="4">
    <location>
        <position position="135"/>
    </location>
    <ligand>
        <name>a divalent metal cation</name>
        <dbReference type="ChEBI" id="CHEBI:60240"/>
        <label>1</label>
    </ligand>
</feature>
<dbReference type="InterPro" id="IPR032466">
    <property type="entry name" value="Metal_Hydrolase"/>
</dbReference>
<dbReference type="InterPro" id="IPR001130">
    <property type="entry name" value="TatD-like"/>
</dbReference>
<gene>
    <name evidence="5" type="ORF">Lyticum_00729</name>
</gene>
<name>A0AAE4VKA2_9RICK</name>
<dbReference type="NCBIfam" id="TIGR00010">
    <property type="entry name" value="YchF/TatD family DNA exonuclease"/>
    <property type="match status" value="1"/>
</dbReference>
<keyword evidence="3" id="KW-0378">Hydrolase</keyword>